<proteinExistence type="predicted"/>
<dbReference type="OrthoDB" id="384579at2157"/>
<evidence type="ECO:0000313" key="1">
    <source>
        <dbReference type="EMBL" id="ELY68886.1"/>
    </source>
</evidence>
<accession>L9Y5F3</accession>
<protein>
    <submittedName>
        <fullName evidence="1">Uncharacterized protein</fullName>
    </submittedName>
</protein>
<dbReference type="EMBL" id="AOID01000019">
    <property type="protein sequence ID" value="ELY68886.1"/>
    <property type="molecule type" value="Genomic_DNA"/>
</dbReference>
<evidence type="ECO:0000313" key="2">
    <source>
        <dbReference type="Proteomes" id="UP000011632"/>
    </source>
</evidence>
<organism evidence="1 2">
    <name type="scientific">Natrinema versiforme JCM 10478</name>
    <dbReference type="NCBI Taxonomy" id="1227496"/>
    <lineage>
        <taxon>Archaea</taxon>
        <taxon>Methanobacteriati</taxon>
        <taxon>Methanobacteriota</taxon>
        <taxon>Stenosarchaea group</taxon>
        <taxon>Halobacteria</taxon>
        <taxon>Halobacteriales</taxon>
        <taxon>Natrialbaceae</taxon>
        <taxon>Natrinema</taxon>
    </lineage>
</organism>
<gene>
    <name evidence="1" type="ORF">C489_05953</name>
</gene>
<dbReference type="RefSeq" id="WP_006430248.1">
    <property type="nucleotide sequence ID" value="NZ_AOID01000019.1"/>
</dbReference>
<reference evidence="1 2" key="1">
    <citation type="journal article" date="2014" name="PLoS Genet.">
        <title>Phylogenetically driven sequencing of extremely halophilic archaea reveals strategies for static and dynamic osmo-response.</title>
        <authorList>
            <person name="Becker E.A."/>
            <person name="Seitzer P.M."/>
            <person name="Tritt A."/>
            <person name="Larsen D."/>
            <person name="Krusor M."/>
            <person name="Yao A.I."/>
            <person name="Wu D."/>
            <person name="Madern D."/>
            <person name="Eisen J.A."/>
            <person name="Darling A.E."/>
            <person name="Facciotti M.T."/>
        </authorList>
    </citation>
    <scope>NUCLEOTIDE SEQUENCE [LARGE SCALE GENOMIC DNA]</scope>
    <source>
        <strain evidence="1 2">JCM 10478</strain>
    </source>
</reference>
<keyword evidence="2" id="KW-1185">Reference proteome</keyword>
<dbReference type="PATRIC" id="fig|1227496.3.peg.1200"/>
<dbReference type="Proteomes" id="UP000011632">
    <property type="component" value="Unassembled WGS sequence"/>
</dbReference>
<comment type="caution">
    <text evidence="1">The sequence shown here is derived from an EMBL/GenBank/DDBJ whole genome shotgun (WGS) entry which is preliminary data.</text>
</comment>
<dbReference type="AlphaFoldDB" id="L9Y5F3"/>
<dbReference type="STRING" id="1227496.C489_05953"/>
<sequence length="64" mass="7696">MAETDDRYAYSRLTDTWYRVFDYDHVEGDKIIANSKEEVAREDVPQEWLERIDERPLQAETDSQ</sequence>
<name>L9Y5F3_9EURY</name>